<dbReference type="InterPro" id="IPR051791">
    <property type="entry name" value="Pra-immunoreactive"/>
</dbReference>
<feature type="transmembrane region" description="Helical" evidence="6">
    <location>
        <begin position="232"/>
        <end position="250"/>
    </location>
</feature>
<dbReference type="AlphaFoldDB" id="A0A381SBA0"/>
<organism evidence="9">
    <name type="scientific">marine metagenome</name>
    <dbReference type="NCBI Taxonomy" id="408172"/>
    <lineage>
        <taxon>unclassified sequences</taxon>
        <taxon>metagenomes</taxon>
        <taxon>ecological metagenomes</taxon>
    </lineage>
</organism>
<keyword evidence="5 6" id="KW-0472">Membrane</keyword>
<reference evidence="9" key="1">
    <citation type="submission" date="2018-05" db="EMBL/GenBank/DDBJ databases">
        <authorList>
            <person name="Lanie J.A."/>
            <person name="Ng W.-L."/>
            <person name="Kazmierczak K.M."/>
            <person name="Andrzejewski T.M."/>
            <person name="Davidsen T.M."/>
            <person name="Wayne K.J."/>
            <person name="Tettelin H."/>
            <person name="Glass J.I."/>
            <person name="Rusch D."/>
            <person name="Podicherti R."/>
            <person name="Tsui H.-C.T."/>
            <person name="Winkler M.E."/>
        </authorList>
    </citation>
    <scope>NUCLEOTIDE SEQUENCE</scope>
</reference>
<dbReference type="Pfam" id="PF06271">
    <property type="entry name" value="RDD"/>
    <property type="match status" value="1"/>
</dbReference>
<dbReference type="GO" id="GO:0005886">
    <property type="term" value="C:plasma membrane"/>
    <property type="evidence" value="ECO:0007669"/>
    <property type="project" value="UniProtKB-SubCell"/>
</dbReference>
<evidence type="ECO:0000256" key="3">
    <source>
        <dbReference type="ARBA" id="ARBA00022692"/>
    </source>
</evidence>
<feature type="transmembrane region" description="Helical" evidence="6">
    <location>
        <begin position="184"/>
        <end position="201"/>
    </location>
</feature>
<evidence type="ECO:0000256" key="5">
    <source>
        <dbReference type="ARBA" id="ARBA00023136"/>
    </source>
</evidence>
<evidence type="ECO:0000313" key="9">
    <source>
        <dbReference type="EMBL" id="SVA00581.1"/>
    </source>
</evidence>
<evidence type="ECO:0000256" key="1">
    <source>
        <dbReference type="ARBA" id="ARBA00004651"/>
    </source>
</evidence>
<dbReference type="Pfam" id="PF13240">
    <property type="entry name" value="Zn_Ribbon_1"/>
    <property type="match status" value="1"/>
</dbReference>
<feature type="transmembrane region" description="Helical" evidence="6">
    <location>
        <begin position="158"/>
        <end position="178"/>
    </location>
</feature>
<dbReference type="InterPro" id="IPR026870">
    <property type="entry name" value="Zinc_ribbon_dom"/>
</dbReference>
<accession>A0A381SBA0</accession>
<feature type="domain" description="RDD" evidence="7">
    <location>
        <begin position="151"/>
        <end position="262"/>
    </location>
</feature>
<keyword evidence="3 6" id="KW-0812">Transmembrane</keyword>
<dbReference type="PANTHER" id="PTHR36115">
    <property type="entry name" value="PROLINE-RICH ANTIGEN HOMOLOG-RELATED"/>
    <property type="match status" value="1"/>
</dbReference>
<dbReference type="EMBL" id="UINC01002817">
    <property type="protein sequence ID" value="SVA00581.1"/>
    <property type="molecule type" value="Genomic_DNA"/>
</dbReference>
<protein>
    <submittedName>
        <fullName evidence="9">Uncharacterized protein</fullName>
    </submittedName>
</protein>
<evidence type="ECO:0000256" key="4">
    <source>
        <dbReference type="ARBA" id="ARBA00022989"/>
    </source>
</evidence>
<dbReference type="PANTHER" id="PTHR36115:SF4">
    <property type="entry name" value="MEMBRANE PROTEIN"/>
    <property type="match status" value="1"/>
</dbReference>
<evidence type="ECO:0000259" key="7">
    <source>
        <dbReference type="Pfam" id="PF06271"/>
    </source>
</evidence>
<sequence length="272" mass="29769">MAERDPNANSGNRFCGNCGSAVVPGTTTCVRCHTAIEPEPTVIELDGDYIPYCRACGIPVAREEALHCTKCGVTPLCQKHFYPSTLSCSLCPPVESPEQGTETVSAPAAGPWPEPTVSIPCPQCGARIRRSVDYCPNCGAEQEGAAESSQYAGFLIRLFAFIIDNLITGLPVTLIAVFNDIPSFGTVVSIIYYVLFTYYKGQTPGKMLLRLHVEDKGGNKPNLKQVLLRETIGKAISTLVMLIGFLWIFWDPKKRGWHDHIGGTYVIKRNQK</sequence>
<keyword evidence="4 6" id="KW-1133">Transmembrane helix</keyword>
<keyword evidence="2" id="KW-1003">Cell membrane</keyword>
<dbReference type="InterPro" id="IPR010432">
    <property type="entry name" value="RDD"/>
</dbReference>
<comment type="subcellular location">
    <subcellularLocation>
        <location evidence="1">Cell membrane</location>
        <topology evidence="1">Multi-pass membrane protein</topology>
    </subcellularLocation>
</comment>
<name>A0A381SBA0_9ZZZZ</name>
<evidence type="ECO:0000256" key="6">
    <source>
        <dbReference type="SAM" id="Phobius"/>
    </source>
</evidence>
<gene>
    <name evidence="9" type="ORF">METZ01_LOCUS53435</name>
</gene>
<evidence type="ECO:0000256" key="2">
    <source>
        <dbReference type="ARBA" id="ARBA00022475"/>
    </source>
</evidence>
<proteinExistence type="predicted"/>
<feature type="domain" description="Zinc-ribbon" evidence="8">
    <location>
        <begin position="121"/>
        <end position="141"/>
    </location>
</feature>
<evidence type="ECO:0000259" key="8">
    <source>
        <dbReference type="Pfam" id="PF13240"/>
    </source>
</evidence>